<dbReference type="NCBIfam" id="NF005395">
    <property type="entry name" value="PRK06940.1"/>
    <property type="match status" value="1"/>
</dbReference>
<gene>
    <name evidence="2" type="ORF">DFR68_114137</name>
</gene>
<dbReference type="Pfam" id="PF13561">
    <property type="entry name" value="adh_short_C2"/>
    <property type="match status" value="2"/>
</dbReference>
<dbReference type="Proteomes" id="UP000255355">
    <property type="component" value="Unassembled WGS sequence"/>
</dbReference>
<dbReference type="STRING" id="1210089.GCA_001613165_02828"/>
<protein>
    <submittedName>
        <fullName evidence="2">NAD(P)-dependent dehydrogenase (Short-subunit alcohol dehydrogenase family)</fullName>
    </submittedName>
</protein>
<dbReference type="RefSeq" id="WP_068019326.1">
    <property type="nucleotide sequence ID" value="NZ_QQAZ01000014.1"/>
</dbReference>
<dbReference type="Gene3D" id="3.40.50.720">
    <property type="entry name" value="NAD(P)-binding Rossmann-like Domain"/>
    <property type="match status" value="1"/>
</dbReference>
<organism evidence="2 3">
    <name type="scientific">Nocardia mexicana</name>
    <dbReference type="NCBI Taxonomy" id="279262"/>
    <lineage>
        <taxon>Bacteria</taxon>
        <taxon>Bacillati</taxon>
        <taxon>Actinomycetota</taxon>
        <taxon>Actinomycetes</taxon>
        <taxon>Mycobacteriales</taxon>
        <taxon>Nocardiaceae</taxon>
        <taxon>Nocardia</taxon>
    </lineage>
</organism>
<name>A0A370GPE6_9NOCA</name>
<dbReference type="PRINTS" id="PR00081">
    <property type="entry name" value="GDHRDH"/>
</dbReference>
<dbReference type="OrthoDB" id="9803333at2"/>
<dbReference type="InterPro" id="IPR036291">
    <property type="entry name" value="NAD(P)-bd_dom_sf"/>
</dbReference>
<evidence type="ECO:0000313" key="2">
    <source>
        <dbReference type="EMBL" id="RDI45116.1"/>
    </source>
</evidence>
<dbReference type="InterPro" id="IPR002347">
    <property type="entry name" value="SDR_fam"/>
</dbReference>
<keyword evidence="3" id="KW-1185">Reference proteome</keyword>
<dbReference type="SUPFAM" id="SSF51735">
    <property type="entry name" value="NAD(P)-binding Rossmann-fold domains"/>
    <property type="match status" value="1"/>
</dbReference>
<sequence length="278" mass="27802">MVRDVLVVIGTGGMGRAIARRQGGGRHVLLADFDEAALREFAGTMEDEGHLVTTAPVDVGSRESVAELAAKAASLGSVTQIVHTAGLSPSQAPVAAILRVDLVGVGLVLEEFGRIVARGGAGVVIASMGGYLGVLSAEHETALATTAVDDLLGLPFLASDAVTDPGFAYALAKRANHLQVRAASGAWGARGARINSISPGIISTPMGRQELASESGAGMRAMIDMSATGRAGTPDDIAAAAAYLLGPDASFVTGTDLLVDGGVVAAVAAAAVRAAAHS</sequence>
<evidence type="ECO:0000256" key="1">
    <source>
        <dbReference type="ARBA" id="ARBA00006484"/>
    </source>
</evidence>
<dbReference type="GO" id="GO:0016616">
    <property type="term" value="F:oxidoreductase activity, acting on the CH-OH group of donors, NAD or NADP as acceptor"/>
    <property type="evidence" value="ECO:0007669"/>
    <property type="project" value="TreeGrafter"/>
</dbReference>
<comment type="similarity">
    <text evidence="1">Belongs to the short-chain dehydrogenases/reductases (SDR) family.</text>
</comment>
<dbReference type="AlphaFoldDB" id="A0A370GPE6"/>
<dbReference type="CDD" id="cd05233">
    <property type="entry name" value="SDR_c"/>
    <property type="match status" value="1"/>
</dbReference>
<dbReference type="PANTHER" id="PTHR42760">
    <property type="entry name" value="SHORT-CHAIN DEHYDROGENASES/REDUCTASES FAMILY MEMBER"/>
    <property type="match status" value="1"/>
</dbReference>
<comment type="caution">
    <text evidence="2">The sequence shown here is derived from an EMBL/GenBank/DDBJ whole genome shotgun (WGS) entry which is preliminary data.</text>
</comment>
<evidence type="ECO:0000313" key="3">
    <source>
        <dbReference type="Proteomes" id="UP000255355"/>
    </source>
</evidence>
<reference evidence="2 3" key="1">
    <citation type="submission" date="2018-07" db="EMBL/GenBank/DDBJ databases">
        <title>Genomic Encyclopedia of Type Strains, Phase IV (KMG-IV): sequencing the most valuable type-strain genomes for metagenomic binning, comparative biology and taxonomic classification.</title>
        <authorList>
            <person name="Goeker M."/>
        </authorList>
    </citation>
    <scope>NUCLEOTIDE SEQUENCE [LARGE SCALE GENOMIC DNA]</scope>
    <source>
        <strain evidence="2 3">DSM 44952</strain>
    </source>
</reference>
<proteinExistence type="inferred from homology"/>
<dbReference type="EMBL" id="QQAZ01000014">
    <property type="protein sequence ID" value="RDI45116.1"/>
    <property type="molecule type" value="Genomic_DNA"/>
</dbReference>
<accession>A0A370GPE6</accession>